<name>A0AAD9STJ9_PHOAM</name>
<evidence type="ECO:0000256" key="1">
    <source>
        <dbReference type="ARBA" id="ARBA00004167"/>
    </source>
</evidence>
<keyword evidence="5" id="KW-0560">Oxidoreductase</keyword>
<dbReference type="GO" id="GO:0016020">
    <property type="term" value="C:membrane"/>
    <property type="evidence" value="ECO:0007669"/>
    <property type="project" value="UniProtKB-SubCell"/>
</dbReference>
<keyword evidence="7 10" id="KW-0472">Membrane</keyword>
<accession>A0AAD9STJ9</accession>
<evidence type="ECO:0000256" key="6">
    <source>
        <dbReference type="ARBA" id="ARBA00023026"/>
    </source>
</evidence>
<dbReference type="PANTHER" id="PTHR33365:SF4">
    <property type="entry name" value="CYCLOCHLOROTINE BIOSYNTHESIS PROTEIN O"/>
    <property type="match status" value="1"/>
</dbReference>
<dbReference type="GO" id="GO:0043386">
    <property type="term" value="P:mycotoxin biosynthetic process"/>
    <property type="evidence" value="ECO:0007669"/>
    <property type="project" value="InterPro"/>
</dbReference>
<protein>
    <recommendedName>
        <fullName evidence="13">Tat pathway signal sequence</fullName>
    </recommendedName>
</protein>
<evidence type="ECO:0008006" key="13">
    <source>
        <dbReference type="Google" id="ProtNLM"/>
    </source>
</evidence>
<sequence>MSLASESDSALSREKLLRSSSESNSEVIVVRGVSRGIRVSLSVSAAANIILFCTLVWFWSRPASDPSLGRRWSPANEAIAYREVVFDSSVQNGQTPYQGAPNPKNNALWHDLYNKVGISQIPASSAARLEVPSSPVPGHEDQHYVQLDVFHHLHCLNMIRLMLWHGSSPEGLYLNETHLGDTEEERMGHVDHCVDQIRQHLMCHADTTPLVWQWSERNKKYLTYMGMKHTCRDWDKFYEWAERHQSQWDYDRSKYVPGSPEWEDTKARVKWMKHIPGDFGE</sequence>
<gene>
    <name evidence="11" type="ORF">N8I77_002357</name>
</gene>
<evidence type="ECO:0000256" key="8">
    <source>
        <dbReference type="ARBA" id="ARBA00023180"/>
    </source>
</evidence>
<keyword evidence="8" id="KW-0325">Glycoprotein</keyword>
<feature type="transmembrane region" description="Helical" evidence="10">
    <location>
        <begin position="39"/>
        <end position="59"/>
    </location>
</feature>
<evidence type="ECO:0000256" key="3">
    <source>
        <dbReference type="ARBA" id="ARBA00022692"/>
    </source>
</evidence>
<keyword evidence="4 10" id="KW-1133">Transmembrane helix</keyword>
<evidence type="ECO:0000313" key="11">
    <source>
        <dbReference type="EMBL" id="KAK2615613.1"/>
    </source>
</evidence>
<evidence type="ECO:0000256" key="2">
    <source>
        <dbReference type="ARBA" id="ARBA00004685"/>
    </source>
</evidence>
<keyword evidence="6" id="KW-0843">Virulence</keyword>
<reference evidence="11" key="1">
    <citation type="submission" date="2023-06" db="EMBL/GenBank/DDBJ databases">
        <authorList>
            <person name="Noh H."/>
        </authorList>
    </citation>
    <scope>NUCLEOTIDE SEQUENCE</scope>
    <source>
        <strain evidence="11">DUCC20226</strain>
    </source>
</reference>
<evidence type="ECO:0000256" key="9">
    <source>
        <dbReference type="ARBA" id="ARBA00035112"/>
    </source>
</evidence>
<dbReference type="Pfam" id="PF11807">
    <property type="entry name" value="UstYa"/>
    <property type="match status" value="1"/>
</dbReference>
<comment type="subcellular location">
    <subcellularLocation>
        <location evidence="1">Membrane</location>
        <topology evidence="1">Single-pass membrane protein</topology>
    </subcellularLocation>
</comment>
<comment type="pathway">
    <text evidence="2">Mycotoxin biosynthesis.</text>
</comment>
<evidence type="ECO:0000313" key="12">
    <source>
        <dbReference type="Proteomes" id="UP001265746"/>
    </source>
</evidence>
<comment type="caution">
    <text evidence="11">The sequence shown here is derived from an EMBL/GenBank/DDBJ whole genome shotgun (WGS) entry which is preliminary data.</text>
</comment>
<evidence type="ECO:0000256" key="7">
    <source>
        <dbReference type="ARBA" id="ARBA00023136"/>
    </source>
</evidence>
<dbReference type="InterPro" id="IPR021765">
    <property type="entry name" value="UstYa-like"/>
</dbReference>
<dbReference type="PANTHER" id="PTHR33365">
    <property type="entry name" value="YALI0B05434P"/>
    <property type="match status" value="1"/>
</dbReference>
<dbReference type="Proteomes" id="UP001265746">
    <property type="component" value="Unassembled WGS sequence"/>
</dbReference>
<keyword evidence="12" id="KW-1185">Reference proteome</keyword>
<comment type="similarity">
    <text evidence="9">Belongs to the ustYa family.</text>
</comment>
<evidence type="ECO:0000256" key="5">
    <source>
        <dbReference type="ARBA" id="ARBA00023002"/>
    </source>
</evidence>
<dbReference type="AlphaFoldDB" id="A0AAD9STJ9"/>
<dbReference type="GO" id="GO:0016491">
    <property type="term" value="F:oxidoreductase activity"/>
    <property type="evidence" value="ECO:0007669"/>
    <property type="project" value="UniProtKB-KW"/>
</dbReference>
<organism evidence="11 12">
    <name type="scientific">Phomopsis amygdali</name>
    <name type="common">Fusicoccum amygdali</name>
    <dbReference type="NCBI Taxonomy" id="1214568"/>
    <lineage>
        <taxon>Eukaryota</taxon>
        <taxon>Fungi</taxon>
        <taxon>Dikarya</taxon>
        <taxon>Ascomycota</taxon>
        <taxon>Pezizomycotina</taxon>
        <taxon>Sordariomycetes</taxon>
        <taxon>Sordariomycetidae</taxon>
        <taxon>Diaporthales</taxon>
        <taxon>Diaporthaceae</taxon>
        <taxon>Diaporthe</taxon>
    </lineage>
</organism>
<proteinExistence type="inferred from homology"/>
<evidence type="ECO:0000256" key="4">
    <source>
        <dbReference type="ARBA" id="ARBA00022989"/>
    </source>
</evidence>
<keyword evidence="3 10" id="KW-0812">Transmembrane</keyword>
<dbReference type="EMBL" id="JAUJFL010000001">
    <property type="protein sequence ID" value="KAK2615613.1"/>
    <property type="molecule type" value="Genomic_DNA"/>
</dbReference>
<evidence type="ECO:0000256" key="10">
    <source>
        <dbReference type="SAM" id="Phobius"/>
    </source>
</evidence>